<name>A0AAV3PJG8_LITER</name>
<proteinExistence type="predicted"/>
<accession>A0AAV3PJG8</accession>
<sequence length="187" mass="21754">MAIVRGGLRRASRNQKNRENKILRSEDEHNRENIISLQERVKKLREEENKTVDDDECHHLRKENEELMKKVELLHADRCSDAEEMVYLRWINAWLSYELRNYQPSPRRTIARDLSKTLSPRSEEIAKQFILQYGSAEGMGDKSRNLIQYDHGALPSSQNSDVTDCGEHSSTDILLPTKSKAKEFDKG</sequence>
<evidence type="ECO:0000256" key="1">
    <source>
        <dbReference type="SAM" id="MobiDB-lite"/>
    </source>
</evidence>
<protein>
    <submittedName>
        <fullName evidence="2">Non-motor actin binding protein</fullName>
    </submittedName>
</protein>
<feature type="compositionally biased region" description="Basic and acidic residues" evidence="1">
    <location>
        <begin position="16"/>
        <end position="25"/>
    </location>
</feature>
<evidence type="ECO:0000313" key="3">
    <source>
        <dbReference type="Proteomes" id="UP001454036"/>
    </source>
</evidence>
<dbReference type="EMBL" id="BAABME010001776">
    <property type="protein sequence ID" value="GAA0151381.1"/>
    <property type="molecule type" value="Genomic_DNA"/>
</dbReference>
<comment type="caution">
    <text evidence="2">The sequence shown here is derived from an EMBL/GenBank/DDBJ whole genome shotgun (WGS) entry which is preliminary data.</text>
</comment>
<keyword evidence="3" id="KW-1185">Reference proteome</keyword>
<organism evidence="2 3">
    <name type="scientific">Lithospermum erythrorhizon</name>
    <name type="common">Purple gromwell</name>
    <name type="synonym">Lithospermum officinale var. erythrorhizon</name>
    <dbReference type="NCBI Taxonomy" id="34254"/>
    <lineage>
        <taxon>Eukaryota</taxon>
        <taxon>Viridiplantae</taxon>
        <taxon>Streptophyta</taxon>
        <taxon>Embryophyta</taxon>
        <taxon>Tracheophyta</taxon>
        <taxon>Spermatophyta</taxon>
        <taxon>Magnoliopsida</taxon>
        <taxon>eudicotyledons</taxon>
        <taxon>Gunneridae</taxon>
        <taxon>Pentapetalae</taxon>
        <taxon>asterids</taxon>
        <taxon>lamiids</taxon>
        <taxon>Boraginales</taxon>
        <taxon>Boraginaceae</taxon>
        <taxon>Boraginoideae</taxon>
        <taxon>Lithospermeae</taxon>
        <taxon>Lithospermum</taxon>
    </lineage>
</organism>
<feature type="region of interest" description="Disordered" evidence="1">
    <location>
        <begin position="1"/>
        <end position="25"/>
    </location>
</feature>
<gene>
    <name evidence="2" type="ORF">LIER_10112</name>
</gene>
<feature type="region of interest" description="Disordered" evidence="1">
    <location>
        <begin position="156"/>
        <end position="187"/>
    </location>
</feature>
<reference evidence="2 3" key="1">
    <citation type="submission" date="2024-01" db="EMBL/GenBank/DDBJ databases">
        <title>The complete chloroplast genome sequence of Lithospermum erythrorhizon: insights into the phylogenetic relationship among Boraginaceae species and the maternal lineages of purple gromwells.</title>
        <authorList>
            <person name="Okada T."/>
            <person name="Watanabe K."/>
        </authorList>
    </citation>
    <scope>NUCLEOTIDE SEQUENCE [LARGE SCALE GENOMIC DNA]</scope>
</reference>
<evidence type="ECO:0000313" key="2">
    <source>
        <dbReference type="EMBL" id="GAA0151381.1"/>
    </source>
</evidence>
<dbReference type="Proteomes" id="UP001454036">
    <property type="component" value="Unassembled WGS sequence"/>
</dbReference>
<dbReference type="AlphaFoldDB" id="A0AAV3PJG8"/>